<dbReference type="EMBL" id="JAROCC010000006">
    <property type="protein sequence ID" value="MDN4607674.1"/>
    <property type="molecule type" value="Genomic_DNA"/>
</dbReference>
<evidence type="ECO:0000313" key="3">
    <source>
        <dbReference type="EMBL" id="MDN4607674.1"/>
    </source>
</evidence>
<keyword evidence="1" id="KW-0472">Membrane</keyword>
<dbReference type="RefSeq" id="WP_301243293.1">
    <property type="nucleotide sequence ID" value="NZ_JAROCC010000006.1"/>
</dbReference>
<evidence type="ECO:0000256" key="1">
    <source>
        <dbReference type="SAM" id="Phobius"/>
    </source>
</evidence>
<feature type="transmembrane region" description="Helical" evidence="1">
    <location>
        <begin position="116"/>
        <end position="134"/>
    </location>
</feature>
<evidence type="ECO:0000313" key="4">
    <source>
        <dbReference type="Proteomes" id="UP001175097"/>
    </source>
</evidence>
<dbReference type="Proteomes" id="UP001175097">
    <property type="component" value="Unassembled WGS sequence"/>
</dbReference>
<proteinExistence type="predicted"/>
<keyword evidence="1" id="KW-0812">Transmembrane</keyword>
<feature type="chain" id="PRO_5045369831" description="DUF3592 domain-containing protein" evidence="2">
    <location>
        <begin position="21"/>
        <end position="146"/>
    </location>
</feature>
<organism evidence="3 4">
    <name type="scientific">Sporosarcina highlanderae</name>
    <dbReference type="NCBI Taxonomy" id="3035916"/>
    <lineage>
        <taxon>Bacteria</taxon>
        <taxon>Bacillati</taxon>
        <taxon>Bacillota</taxon>
        <taxon>Bacilli</taxon>
        <taxon>Bacillales</taxon>
        <taxon>Caryophanaceae</taxon>
        <taxon>Sporosarcina</taxon>
    </lineage>
</organism>
<keyword evidence="2" id="KW-0732">Signal</keyword>
<evidence type="ECO:0000256" key="2">
    <source>
        <dbReference type="SAM" id="SignalP"/>
    </source>
</evidence>
<sequence>MKKSILCLLIILLTNSSVQALSWAYPFVVWKGKVYEVTEEKVNTSLIGRKIGEVKTKPHEMTGSHYGNASNYFPIGTEYFEISGISTKTAIAVQAGEGEWVKAVFTGKTSFHWMDLFNNIFPALILLVIVLFFVRQSSKLKSYQGE</sequence>
<keyword evidence="4" id="KW-1185">Reference proteome</keyword>
<keyword evidence="1" id="KW-1133">Transmembrane helix</keyword>
<comment type="caution">
    <text evidence="3">The sequence shown here is derived from an EMBL/GenBank/DDBJ whole genome shotgun (WGS) entry which is preliminary data.</text>
</comment>
<gene>
    <name evidence="3" type="ORF">P5G49_09240</name>
</gene>
<protein>
    <recommendedName>
        <fullName evidence="5">DUF3592 domain-containing protein</fullName>
    </recommendedName>
</protein>
<feature type="signal peptide" evidence="2">
    <location>
        <begin position="1"/>
        <end position="20"/>
    </location>
</feature>
<reference evidence="3" key="1">
    <citation type="submission" date="2023-03" db="EMBL/GenBank/DDBJ databases">
        <title>MT1 and MT2 Draft Genomes of Novel Species.</title>
        <authorList>
            <person name="Venkateswaran K."/>
        </authorList>
    </citation>
    <scope>NUCLEOTIDE SEQUENCE</scope>
    <source>
        <strain evidence="3">F6_3S_P_2</strain>
    </source>
</reference>
<evidence type="ECO:0008006" key="5">
    <source>
        <dbReference type="Google" id="ProtNLM"/>
    </source>
</evidence>
<name>A0ABT8JR95_9BACL</name>
<accession>A0ABT8JR95</accession>